<dbReference type="Pfam" id="PF03641">
    <property type="entry name" value="Lysine_decarbox"/>
    <property type="match status" value="1"/>
</dbReference>
<dbReference type="SUPFAM" id="SSF102405">
    <property type="entry name" value="MCP/YpsA-like"/>
    <property type="match status" value="1"/>
</dbReference>
<dbReference type="InterPro" id="IPR031100">
    <property type="entry name" value="LOG_fam"/>
</dbReference>
<comment type="caution">
    <text evidence="3">The sequence shown here is derived from an EMBL/GenBank/DDBJ whole genome shotgun (WGS) entry which is preliminary data.</text>
</comment>
<evidence type="ECO:0000313" key="4">
    <source>
        <dbReference type="Proteomes" id="UP000260721"/>
    </source>
</evidence>
<dbReference type="PANTHER" id="PTHR31223:SF70">
    <property type="entry name" value="LOG FAMILY PROTEIN YJL055W"/>
    <property type="match status" value="1"/>
</dbReference>
<dbReference type="AlphaFoldDB" id="A0A3E3EA76"/>
<dbReference type="Gene3D" id="3.40.50.450">
    <property type="match status" value="1"/>
</dbReference>
<evidence type="ECO:0000313" key="3">
    <source>
        <dbReference type="EMBL" id="RGD78344.1"/>
    </source>
</evidence>
<keyword evidence="2" id="KW-0203">Cytokinin biosynthesis</keyword>
<dbReference type="NCBIfam" id="TIGR00730">
    <property type="entry name" value="Rossman fold protein, TIGR00730 family"/>
    <property type="match status" value="1"/>
</dbReference>
<comment type="similarity">
    <text evidence="1 2">Belongs to the LOG family.</text>
</comment>
<dbReference type="PANTHER" id="PTHR31223">
    <property type="entry name" value="LOG FAMILY PROTEIN YJL055W"/>
    <property type="match status" value="1"/>
</dbReference>
<gene>
    <name evidence="3" type="ORF">DXC78_00460</name>
</gene>
<name>A0A3E3EA76_9FIRM</name>
<dbReference type="GO" id="GO:0016799">
    <property type="term" value="F:hydrolase activity, hydrolyzing N-glycosyl compounds"/>
    <property type="evidence" value="ECO:0007669"/>
    <property type="project" value="TreeGrafter"/>
</dbReference>
<dbReference type="EC" id="3.2.2.n1" evidence="2"/>
<dbReference type="Proteomes" id="UP000260721">
    <property type="component" value="Unassembled WGS sequence"/>
</dbReference>
<proteinExistence type="inferred from homology"/>
<protein>
    <recommendedName>
        <fullName evidence="2">Cytokinin riboside 5'-monophosphate phosphoribohydrolase</fullName>
        <ecNumber evidence="2">3.2.2.n1</ecNumber>
    </recommendedName>
</protein>
<evidence type="ECO:0000256" key="2">
    <source>
        <dbReference type="RuleBase" id="RU363015"/>
    </source>
</evidence>
<accession>A0A3E3EA76</accession>
<dbReference type="InterPro" id="IPR005269">
    <property type="entry name" value="LOG"/>
</dbReference>
<sequence length="197" mass="22224">MQGYFYDASWYSRSRQGGSIMNIAVYLGSSTGKDPKYSALTRSIGQWICKHQNTLVYGAGSKGQMGLLADTVYQGKGRIIGVMPRFLLKIEKLYAHLDEEYMVDTMSQRKQKMIDLAQGFIALPGGPGTLEEITEIISLVRLDQLPYPCVLYNLDGYYDTLKQQMDVMIQEGFLDEEGIKNVHFVTSLEELDALFGY</sequence>
<keyword evidence="2" id="KW-0378">Hydrolase</keyword>
<reference evidence="3 4" key="1">
    <citation type="submission" date="2018-08" db="EMBL/GenBank/DDBJ databases">
        <title>A genome reference for cultivated species of the human gut microbiota.</title>
        <authorList>
            <person name="Zou Y."/>
            <person name="Xue W."/>
            <person name="Luo G."/>
        </authorList>
    </citation>
    <scope>NUCLEOTIDE SEQUENCE [LARGE SCALE GENOMIC DNA]</scope>
    <source>
        <strain evidence="3 4">TF08-11</strain>
    </source>
</reference>
<evidence type="ECO:0000256" key="1">
    <source>
        <dbReference type="ARBA" id="ARBA00006763"/>
    </source>
</evidence>
<dbReference type="GO" id="GO:0005829">
    <property type="term" value="C:cytosol"/>
    <property type="evidence" value="ECO:0007669"/>
    <property type="project" value="TreeGrafter"/>
</dbReference>
<dbReference type="EMBL" id="QUSK01000001">
    <property type="protein sequence ID" value="RGD78344.1"/>
    <property type="molecule type" value="Genomic_DNA"/>
</dbReference>
<dbReference type="STRING" id="1123313.GCA_000420345_01089"/>
<organism evidence="3 4">
    <name type="scientific">Faecalicoccus pleomorphus</name>
    <dbReference type="NCBI Taxonomy" id="1323"/>
    <lineage>
        <taxon>Bacteria</taxon>
        <taxon>Bacillati</taxon>
        <taxon>Bacillota</taxon>
        <taxon>Erysipelotrichia</taxon>
        <taxon>Erysipelotrichales</taxon>
        <taxon>Erysipelotrichaceae</taxon>
        <taxon>Faecalicoccus</taxon>
    </lineage>
</organism>
<dbReference type="GO" id="GO:0009691">
    <property type="term" value="P:cytokinin biosynthetic process"/>
    <property type="evidence" value="ECO:0007669"/>
    <property type="project" value="UniProtKB-UniRule"/>
</dbReference>